<protein>
    <submittedName>
        <fullName evidence="2">Uncharacterized protein</fullName>
    </submittedName>
</protein>
<feature type="region of interest" description="Disordered" evidence="1">
    <location>
        <begin position="123"/>
        <end position="147"/>
    </location>
</feature>
<organism evidence="2 3">
    <name type="scientific">Polyplax serrata</name>
    <name type="common">Common mouse louse</name>
    <dbReference type="NCBI Taxonomy" id="468196"/>
    <lineage>
        <taxon>Eukaryota</taxon>
        <taxon>Metazoa</taxon>
        <taxon>Ecdysozoa</taxon>
        <taxon>Arthropoda</taxon>
        <taxon>Hexapoda</taxon>
        <taxon>Insecta</taxon>
        <taxon>Pterygota</taxon>
        <taxon>Neoptera</taxon>
        <taxon>Paraneoptera</taxon>
        <taxon>Psocodea</taxon>
        <taxon>Troctomorpha</taxon>
        <taxon>Phthiraptera</taxon>
        <taxon>Anoplura</taxon>
        <taxon>Polyplacidae</taxon>
        <taxon>Polyplax</taxon>
    </lineage>
</organism>
<accession>A0ABR1AIP8</accession>
<evidence type="ECO:0000313" key="2">
    <source>
        <dbReference type="EMBL" id="KAK6620182.1"/>
    </source>
</evidence>
<reference evidence="2 3" key="1">
    <citation type="submission" date="2023-09" db="EMBL/GenBank/DDBJ databases">
        <title>Genomes of two closely related lineages of the louse Polyplax serrata with different host specificities.</title>
        <authorList>
            <person name="Martinu J."/>
            <person name="Tarabai H."/>
            <person name="Stefka J."/>
            <person name="Hypsa V."/>
        </authorList>
    </citation>
    <scope>NUCLEOTIDE SEQUENCE [LARGE SCALE GENOMIC DNA]</scope>
    <source>
        <strain evidence="2">98ZLc_SE</strain>
    </source>
</reference>
<dbReference type="Proteomes" id="UP001359485">
    <property type="component" value="Unassembled WGS sequence"/>
</dbReference>
<sequence>MEANGFKSLSSPTGPINNNEPFGLIELQELNKRSTQFLVLASTVSNYRSVVDRSADIMENDNGPLELLYRTSTTENQERCGNKRDKSALKVSKRTVLLLRNAQEVSSIFGKIKKKRQFSVSLNGSGVTKTDGDRGAGHPGGDDTFTSPARLFFHPQRDRVNSRSVFPPSFAGLLPASALFPRDKKNATSSFMQVDPK</sequence>
<proteinExistence type="predicted"/>
<dbReference type="EMBL" id="JAWJWF010000048">
    <property type="protein sequence ID" value="KAK6620182.1"/>
    <property type="molecule type" value="Genomic_DNA"/>
</dbReference>
<keyword evidence="3" id="KW-1185">Reference proteome</keyword>
<gene>
    <name evidence="2" type="ORF">RUM44_006583</name>
</gene>
<evidence type="ECO:0000256" key="1">
    <source>
        <dbReference type="SAM" id="MobiDB-lite"/>
    </source>
</evidence>
<name>A0ABR1AIP8_POLSC</name>
<comment type="caution">
    <text evidence="2">The sequence shown here is derived from an EMBL/GenBank/DDBJ whole genome shotgun (WGS) entry which is preliminary data.</text>
</comment>
<evidence type="ECO:0000313" key="3">
    <source>
        <dbReference type="Proteomes" id="UP001359485"/>
    </source>
</evidence>